<dbReference type="SUPFAM" id="SSF64268">
    <property type="entry name" value="PX domain"/>
    <property type="match status" value="1"/>
</dbReference>
<dbReference type="EMBL" id="JAOPGA020001842">
    <property type="protein sequence ID" value="KAL0491663.1"/>
    <property type="molecule type" value="Genomic_DNA"/>
</dbReference>
<dbReference type="GO" id="GO:0035091">
    <property type="term" value="F:phosphatidylinositol binding"/>
    <property type="evidence" value="ECO:0007669"/>
    <property type="project" value="InterPro"/>
</dbReference>
<dbReference type="SMART" id="SM00312">
    <property type="entry name" value="PX"/>
    <property type="match status" value="1"/>
</dbReference>
<reference evidence="2 3" key="1">
    <citation type="submission" date="2024-03" db="EMBL/GenBank/DDBJ databases">
        <title>The Acrasis kona genome and developmental transcriptomes reveal deep origins of eukaryotic multicellular pathways.</title>
        <authorList>
            <person name="Sheikh S."/>
            <person name="Fu C.-J."/>
            <person name="Brown M.W."/>
            <person name="Baldauf S.L."/>
        </authorList>
    </citation>
    <scope>NUCLEOTIDE SEQUENCE [LARGE SCALE GENOMIC DNA]</scope>
    <source>
        <strain evidence="2 3">ATCC MYA-3509</strain>
    </source>
</reference>
<dbReference type="AlphaFoldDB" id="A0AAW2ZRV8"/>
<evidence type="ECO:0000313" key="3">
    <source>
        <dbReference type="Proteomes" id="UP001431209"/>
    </source>
</evidence>
<dbReference type="CDD" id="cd06093">
    <property type="entry name" value="PX_domain"/>
    <property type="match status" value="1"/>
</dbReference>
<dbReference type="InterPro" id="IPR036871">
    <property type="entry name" value="PX_dom_sf"/>
</dbReference>
<evidence type="ECO:0000313" key="2">
    <source>
        <dbReference type="EMBL" id="KAL0491663.1"/>
    </source>
</evidence>
<comment type="caution">
    <text evidence="2">The sequence shown here is derived from an EMBL/GenBank/DDBJ whole genome shotgun (WGS) entry which is preliminary data.</text>
</comment>
<dbReference type="Pfam" id="PF00787">
    <property type="entry name" value="PX"/>
    <property type="match status" value="1"/>
</dbReference>
<dbReference type="Proteomes" id="UP001431209">
    <property type="component" value="Unassembled WGS sequence"/>
</dbReference>
<evidence type="ECO:0000259" key="1">
    <source>
        <dbReference type="PROSITE" id="PS50195"/>
    </source>
</evidence>
<sequence>MEVTVIGHSVYTDNVTGDTYTVFDLECESENKKWIVQKRYSELLELHNKIKSLYGKITAIPFPEKYYISNFDSKKIMVRCGKLDAYLADLMRCAKHYPEVSAFFKVGSNYRNNMTVRDIIVTKEMLSIDDTE</sequence>
<name>A0AAW2ZRV8_9EUKA</name>
<organism evidence="2 3">
    <name type="scientific">Acrasis kona</name>
    <dbReference type="NCBI Taxonomy" id="1008807"/>
    <lineage>
        <taxon>Eukaryota</taxon>
        <taxon>Discoba</taxon>
        <taxon>Heterolobosea</taxon>
        <taxon>Tetramitia</taxon>
        <taxon>Eutetramitia</taxon>
        <taxon>Acrasidae</taxon>
        <taxon>Acrasis</taxon>
    </lineage>
</organism>
<protein>
    <submittedName>
        <fullName evidence="2">Sorting nexin-29</fullName>
    </submittedName>
</protein>
<accession>A0AAW2ZRV8</accession>
<feature type="domain" description="PX" evidence="1">
    <location>
        <begin position="1"/>
        <end position="132"/>
    </location>
</feature>
<dbReference type="InterPro" id="IPR001683">
    <property type="entry name" value="PX_dom"/>
</dbReference>
<dbReference type="Gene3D" id="3.30.1520.10">
    <property type="entry name" value="Phox-like domain"/>
    <property type="match status" value="1"/>
</dbReference>
<proteinExistence type="predicted"/>
<dbReference type="PROSITE" id="PS50195">
    <property type="entry name" value="PX"/>
    <property type="match status" value="1"/>
</dbReference>
<keyword evidence="3" id="KW-1185">Reference proteome</keyword>
<gene>
    <name evidence="2" type="ORF">AKO1_000578</name>
</gene>